<evidence type="ECO:0000256" key="7">
    <source>
        <dbReference type="ARBA" id="ARBA00023136"/>
    </source>
</evidence>
<name>A0ABS5JYB6_9BACT</name>
<evidence type="ECO:0000256" key="8">
    <source>
        <dbReference type="RuleBase" id="RU363041"/>
    </source>
</evidence>
<dbReference type="Proteomes" id="UP000708576">
    <property type="component" value="Unassembled WGS sequence"/>
</dbReference>
<keyword evidence="6 8" id="KW-1133">Transmembrane helix</keyword>
<keyword evidence="4 8" id="KW-1003">Cell membrane</keyword>
<feature type="transmembrane region" description="Helical" evidence="8">
    <location>
        <begin position="125"/>
        <end position="144"/>
    </location>
</feature>
<feature type="transmembrane region" description="Helical" evidence="8">
    <location>
        <begin position="94"/>
        <end position="113"/>
    </location>
</feature>
<reference evidence="9 10" key="1">
    <citation type="journal article" date="2015" name="Int. J. Syst. Evol. Microbiol.">
        <title>Carboxylicivirga linearis sp. nov., isolated from a sea cucumber culture pond.</title>
        <authorList>
            <person name="Wang F.Q."/>
            <person name="Zhou Y.X."/>
            <person name="Lin X.Z."/>
            <person name="Chen G.J."/>
            <person name="Du Z.J."/>
        </authorList>
    </citation>
    <scope>NUCLEOTIDE SEQUENCE [LARGE SCALE GENOMIC DNA]</scope>
    <source>
        <strain evidence="9 10">FB218</strain>
    </source>
</reference>
<feature type="transmembrane region" description="Helical" evidence="8">
    <location>
        <begin position="70"/>
        <end position="88"/>
    </location>
</feature>
<keyword evidence="3" id="KW-0813">Transport</keyword>
<evidence type="ECO:0000313" key="9">
    <source>
        <dbReference type="EMBL" id="MBS2099474.1"/>
    </source>
</evidence>
<gene>
    <name evidence="9" type="ORF">KEM10_14355</name>
</gene>
<feature type="transmembrane region" description="Helical" evidence="8">
    <location>
        <begin position="164"/>
        <end position="183"/>
    </location>
</feature>
<protein>
    <recommendedName>
        <fullName evidence="8">Probable membrane transporter protein</fullName>
    </recommendedName>
</protein>
<feature type="transmembrane region" description="Helical" evidence="8">
    <location>
        <begin position="214"/>
        <end position="237"/>
    </location>
</feature>
<dbReference type="RefSeq" id="WP_212216716.1">
    <property type="nucleotide sequence ID" value="NZ_JAGUCO010000011.1"/>
</dbReference>
<keyword evidence="7 8" id="KW-0472">Membrane</keyword>
<organism evidence="9 10">
    <name type="scientific">Carboxylicivirga linearis</name>
    <dbReference type="NCBI Taxonomy" id="1628157"/>
    <lineage>
        <taxon>Bacteria</taxon>
        <taxon>Pseudomonadati</taxon>
        <taxon>Bacteroidota</taxon>
        <taxon>Bacteroidia</taxon>
        <taxon>Marinilabiliales</taxon>
        <taxon>Marinilabiliaceae</taxon>
        <taxon>Carboxylicivirga</taxon>
    </lineage>
</organism>
<sequence length="238" mass="26590">MLNIGGFLVILLASLIKGITGFGFALISLPLLMIWYSPKELIPILMMCNLISSILIVLQKKEKKLVNKKFRTLIIYGGIFTILGVITLKAISEGFLVKFLGVFFILLSIITLLNRSMTFDISKKWYKVAGAFIGYLTGSISVSGPPLALFLNMANVSNREFREIFSWFNIVSAFIAIIGYYHLGMITNQMLLTTLYIIPILLLGTVVGKHLNQILPAALFKKISLYITIMVSIFLLIK</sequence>
<comment type="subcellular location">
    <subcellularLocation>
        <location evidence="1 8">Cell membrane</location>
        <topology evidence="1 8">Multi-pass membrane protein</topology>
    </subcellularLocation>
</comment>
<keyword evidence="5 8" id="KW-0812">Transmembrane</keyword>
<evidence type="ECO:0000256" key="1">
    <source>
        <dbReference type="ARBA" id="ARBA00004651"/>
    </source>
</evidence>
<accession>A0ABS5JYB6</accession>
<evidence type="ECO:0000256" key="2">
    <source>
        <dbReference type="ARBA" id="ARBA00009142"/>
    </source>
</evidence>
<dbReference type="PANTHER" id="PTHR30269">
    <property type="entry name" value="TRANSMEMBRANE PROTEIN YFCA"/>
    <property type="match status" value="1"/>
</dbReference>
<feature type="transmembrane region" description="Helical" evidence="8">
    <location>
        <begin position="7"/>
        <end position="35"/>
    </location>
</feature>
<dbReference type="Pfam" id="PF01925">
    <property type="entry name" value="TauE"/>
    <property type="match status" value="1"/>
</dbReference>
<dbReference type="InterPro" id="IPR002781">
    <property type="entry name" value="TM_pro_TauE-like"/>
</dbReference>
<feature type="transmembrane region" description="Helical" evidence="8">
    <location>
        <begin position="190"/>
        <end position="208"/>
    </location>
</feature>
<dbReference type="EMBL" id="JAGUCO010000011">
    <property type="protein sequence ID" value="MBS2099474.1"/>
    <property type="molecule type" value="Genomic_DNA"/>
</dbReference>
<proteinExistence type="inferred from homology"/>
<keyword evidence="10" id="KW-1185">Reference proteome</keyword>
<dbReference type="PANTHER" id="PTHR30269:SF37">
    <property type="entry name" value="MEMBRANE TRANSPORTER PROTEIN"/>
    <property type="match status" value="1"/>
</dbReference>
<evidence type="ECO:0000256" key="6">
    <source>
        <dbReference type="ARBA" id="ARBA00022989"/>
    </source>
</evidence>
<comment type="caution">
    <text evidence="9">The sequence shown here is derived from an EMBL/GenBank/DDBJ whole genome shotgun (WGS) entry which is preliminary data.</text>
</comment>
<dbReference type="InterPro" id="IPR052017">
    <property type="entry name" value="TSUP"/>
</dbReference>
<evidence type="ECO:0000256" key="5">
    <source>
        <dbReference type="ARBA" id="ARBA00022692"/>
    </source>
</evidence>
<evidence type="ECO:0000313" key="10">
    <source>
        <dbReference type="Proteomes" id="UP000708576"/>
    </source>
</evidence>
<feature type="transmembrane region" description="Helical" evidence="8">
    <location>
        <begin position="41"/>
        <end position="58"/>
    </location>
</feature>
<evidence type="ECO:0000256" key="4">
    <source>
        <dbReference type="ARBA" id="ARBA00022475"/>
    </source>
</evidence>
<evidence type="ECO:0000256" key="3">
    <source>
        <dbReference type="ARBA" id="ARBA00022448"/>
    </source>
</evidence>
<comment type="similarity">
    <text evidence="2 8">Belongs to the 4-toluene sulfonate uptake permease (TSUP) (TC 2.A.102) family.</text>
</comment>